<feature type="transmembrane region" description="Helical" evidence="3">
    <location>
        <begin position="451"/>
        <end position="474"/>
    </location>
</feature>
<sequence length="738" mass="80250">MQRNRSRVRFDSIDSDQDRFTSPTYLPRAQHAPAAPPPGPFDRSTSAEEFPPRHASPQRQGRRNSPPEVRPPSQNLPTRPPQAHQSLGNDYRSSPAPPYSYNRSYSDSTFQSFQTSSPKLARHATGLEEGGVEAPKGTFANLFALYGVSLNKRALSEDYSSHGGATSRYMSRANSETSRWEYDHRRALSSDEPIDADDPIFTGAKPNRIDQDRRDQKDRERERSARFSAIDSDGREKKPQKRRAEKQRVIIQKNICSVLQRQNFVLKLAKALMTFGAPSHRIESQLAAAARILEIDAQFVHIPSVVIASFGDQESKGSDTHFVKAGGGLALGKLHKVHTIYRQVVHDEIGAEEGMQKLHNLLRAKPQYGIAIKCLLSFFCAALICPLAFGGSFIDMWIAGAAGAFLAFLQLRAATKSALYANVFEISVAIMVSFVARALSSIPSGIFCYNAISSAGVVLILPGYLILCSSLELASKNIVCGSVRMVYAIIYSLFLGFGLTIGSDLYLLIDSHARHRQAAATAGLAAVTILNGNFSSSNMTSPYGNFYGTFTFSNTTAVSSTESSIVTGCLRSTADPWWLRAFPGWTLFITVPMFSILSSLNNQQPLLSKQLPVMVVISCASFAANKAANHYIFNRSDVVSAIGAFVVGVLGNAYSRVFGGTAFTSMVTGVLFLVPSGLSAAGGLSDNYRSGDQDQFSNGLEIGMRMVQVGIGITVGLFGSGLFIYSFGSRKQAALFAF</sequence>
<feature type="transmembrane region" description="Helical" evidence="3">
    <location>
        <begin position="702"/>
        <end position="725"/>
    </location>
</feature>
<evidence type="ECO:0000313" key="6">
    <source>
        <dbReference type="Proteomes" id="UP000076798"/>
    </source>
</evidence>
<feature type="compositionally biased region" description="Basic and acidic residues" evidence="2">
    <location>
        <begin position="8"/>
        <end position="19"/>
    </location>
</feature>
<evidence type="ECO:0000313" key="5">
    <source>
        <dbReference type="EMBL" id="KZT43282.1"/>
    </source>
</evidence>
<feature type="domain" description="Threonine/serine exporter-like N-terminal" evidence="4">
    <location>
        <begin position="264"/>
        <end position="505"/>
    </location>
</feature>
<keyword evidence="3" id="KW-1133">Transmembrane helix</keyword>
<comment type="similarity">
    <text evidence="1">Belongs to the ThrE exporter (TC 2.A.79) family.</text>
</comment>
<accession>A0A166I187</accession>
<feature type="transmembrane region" description="Helical" evidence="3">
    <location>
        <begin position="395"/>
        <end position="411"/>
    </location>
</feature>
<dbReference type="GO" id="GO:0022857">
    <property type="term" value="F:transmembrane transporter activity"/>
    <property type="evidence" value="ECO:0007669"/>
    <property type="project" value="InterPro"/>
</dbReference>
<feature type="transmembrane region" description="Helical" evidence="3">
    <location>
        <begin position="486"/>
        <end position="509"/>
    </location>
</feature>
<dbReference type="Proteomes" id="UP000076798">
    <property type="component" value="Unassembled WGS sequence"/>
</dbReference>
<reference evidence="5 6" key="1">
    <citation type="journal article" date="2016" name="Mol. Biol. Evol.">
        <title>Comparative Genomics of Early-Diverging Mushroom-Forming Fungi Provides Insights into the Origins of Lignocellulose Decay Capabilities.</title>
        <authorList>
            <person name="Nagy L.G."/>
            <person name="Riley R."/>
            <person name="Tritt A."/>
            <person name="Adam C."/>
            <person name="Daum C."/>
            <person name="Floudas D."/>
            <person name="Sun H."/>
            <person name="Yadav J.S."/>
            <person name="Pangilinan J."/>
            <person name="Larsson K.H."/>
            <person name="Matsuura K."/>
            <person name="Barry K."/>
            <person name="Labutti K."/>
            <person name="Kuo R."/>
            <person name="Ohm R.A."/>
            <person name="Bhattacharya S.S."/>
            <person name="Shirouzu T."/>
            <person name="Yoshinaga Y."/>
            <person name="Martin F.M."/>
            <person name="Grigoriev I.V."/>
            <person name="Hibbett D.S."/>
        </authorList>
    </citation>
    <scope>NUCLEOTIDE SEQUENCE [LARGE SCALE GENOMIC DNA]</scope>
    <source>
        <strain evidence="5 6">HHB10207 ss-3</strain>
    </source>
</reference>
<feature type="transmembrane region" description="Helical" evidence="3">
    <location>
        <begin position="582"/>
        <end position="600"/>
    </location>
</feature>
<keyword evidence="3" id="KW-0812">Transmembrane</keyword>
<feature type="region of interest" description="Disordered" evidence="2">
    <location>
        <begin position="1"/>
        <end position="134"/>
    </location>
</feature>
<feature type="compositionally biased region" description="Polar residues" evidence="2">
    <location>
        <begin position="168"/>
        <end position="177"/>
    </location>
</feature>
<proteinExistence type="inferred from homology"/>
<feature type="compositionally biased region" description="Basic and acidic residues" evidence="2">
    <location>
        <begin position="207"/>
        <end position="225"/>
    </location>
</feature>
<dbReference type="PANTHER" id="PTHR31082">
    <property type="entry name" value="PHEROMONE-REGULATED MEMBRANE PROTEIN 10"/>
    <property type="match status" value="1"/>
</dbReference>
<feature type="compositionally biased region" description="Polar residues" evidence="2">
    <location>
        <begin position="72"/>
        <end position="92"/>
    </location>
</feature>
<gene>
    <name evidence="5" type="ORF">SISSUDRAFT_1124825</name>
</gene>
<dbReference type="PANTHER" id="PTHR31082:SF4">
    <property type="entry name" value="PHEROMONE-REGULATED MEMBRANE PROTEIN 10"/>
    <property type="match status" value="1"/>
</dbReference>
<feature type="region of interest" description="Disordered" evidence="2">
    <location>
        <begin position="191"/>
        <end position="245"/>
    </location>
</feature>
<dbReference type="InterPro" id="IPR010619">
    <property type="entry name" value="ThrE-like_N"/>
</dbReference>
<feature type="transmembrane region" description="Helical" evidence="3">
    <location>
        <begin position="612"/>
        <end position="632"/>
    </location>
</feature>
<dbReference type="Pfam" id="PF06738">
    <property type="entry name" value="ThrE"/>
    <property type="match status" value="1"/>
</dbReference>
<protein>
    <submittedName>
        <fullName evidence="5">DUF1212-domain-containing protein</fullName>
    </submittedName>
</protein>
<evidence type="ECO:0000256" key="2">
    <source>
        <dbReference type="SAM" id="MobiDB-lite"/>
    </source>
</evidence>
<feature type="region of interest" description="Disordered" evidence="2">
    <location>
        <begin position="157"/>
        <end position="179"/>
    </location>
</feature>
<feature type="transmembrane region" description="Helical" evidence="3">
    <location>
        <begin position="638"/>
        <end position="655"/>
    </location>
</feature>
<dbReference type="InterPro" id="IPR051361">
    <property type="entry name" value="ThrE/Ser_Exporter"/>
</dbReference>
<feature type="compositionally biased region" description="Low complexity" evidence="2">
    <location>
        <begin position="104"/>
        <end position="117"/>
    </location>
</feature>
<dbReference type="OrthoDB" id="413008at2759"/>
<feature type="transmembrane region" description="Helical" evidence="3">
    <location>
        <begin position="662"/>
        <end position="682"/>
    </location>
</feature>
<keyword evidence="6" id="KW-1185">Reference proteome</keyword>
<evidence type="ECO:0000256" key="3">
    <source>
        <dbReference type="SAM" id="Phobius"/>
    </source>
</evidence>
<organism evidence="5 6">
    <name type="scientific">Sistotremastrum suecicum HHB10207 ss-3</name>
    <dbReference type="NCBI Taxonomy" id="1314776"/>
    <lineage>
        <taxon>Eukaryota</taxon>
        <taxon>Fungi</taxon>
        <taxon>Dikarya</taxon>
        <taxon>Basidiomycota</taxon>
        <taxon>Agaricomycotina</taxon>
        <taxon>Agaricomycetes</taxon>
        <taxon>Sistotremastrales</taxon>
        <taxon>Sistotremastraceae</taxon>
        <taxon>Sistotremastrum</taxon>
    </lineage>
</organism>
<evidence type="ECO:0000256" key="1">
    <source>
        <dbReference type="ARBA" id="ARBA00034125"/>
    </source>
</evidence>
<feature type="transmembrane region" description="Helical" evidence="3">
    <location>
        <begin position="418"/>
        <end position="439"/>
    </location>
</feature>
<feature type="transmembrane region" description="Helical" evidence="3">
    <location>
        <begin position="370"/>
        <end position="389"/>
    </location>
</feature>
<dbReference type="AlphaFoldDB" id="A0A166I187"/>
<keyword evidence="3" id="KW-0472">Membrane</keyword>
<dbReference type="STRING" id="1314776.A0A166I187"/>
<dbReference type="EMBL" id="KV428008">
    <property type="protein sequence ID" value="KZT43282.1"/>
    <property type="molecule type" value="Genomic_DNA"/>
</dbReference>
<evidence type="ECO:0000259" key="4">
    <source>
        <dbReference type="Pfam" id="PF06738"/>
    </source>
</evidence>
<name>A0A166I187_9AGAM</name>